<dbReference type="PANTHER" id="PTHR45626:SF52">
    <property type="entry name" value="SINGLE-STRANDED DNA-DEPENDENT ATPASE (EUROFUNG)"/>
    <property type="match status" value="1"/>
</dbReference>
<evidence type="ECO:0000256" key="2">
    <source>
        <dbReference type="ARBA" id="ARBA00022741"/>
    </source>
</evidence>
<dbReference type="PROSITE" id="PS00518">
    <property type="entry name" value="ZF_RING_1"/>
    <property type="match status" value="1"/>
</dbReference>
<dbReference type="CDD" id="cd18793">
    <property type="entry name" value="SF2_C_SNF"/>
    <property type="match status" value="1"/>
</dbReference>
<accession>A0A6A6Z2I4</accession>
<evidence type="ECO:0000256" key="4">
    <source>
        <dbReference type="ARBA" id="ARBA00022801"/>
    </source>
</evidence>
<dbReference type="GeneID" id="54456010"/>
<dbReference type="GO" id="GO:0008094">
    <property type="term" value="F:ATP-dependent activity, acting on DNA"/>
    <property type="evidence" value="ECO:0007669"/>
    <property type="project" value="TreeGrafter"/>
</dbReference>
<dbReference type="Pfam" id="PF00176">
    <property type="entry name" value="SNF2-rel_dom"/>
    <property type="match status" value="1"/>
</dbReference>
<dbReference type="InterPro" id="IPR014001">
    <property type="entry name" value="Helicase_ATP-bd"/>
</dbReference>
<dbReference type="Proteomes" id="UP000504636">
    <property type="component" value="Unplaced"/>
</dbReference>
<dbReference type="CDD" id="cd18008">
    <property type="entry name" value="DEXDc_SHPRH-like"/>
    <property type="match status" value="1"/>
</dbReference>
<dbReference type="PANTHER" id="PTHR45626">
    <property type="entry name" value="TRANSCRIPTION TERMINATION FACTOR 2-RELATED"/>
    <property type="match status" value="1"/>
</dbReference>
<feature type="domain" description="Helicase C-terminal" evidence="10">
    <location>
        <begin position="593"/>
        <end position="724"/>
    </location>
</feature>
<sequence>MLQTNNGTDIAILNMQTSKALQELDHRSTVRYNVYVATAEWATKIRSFTTLGQSVCLDIDIYFFGSRSNSTDVGRILSDTGLFLQPPDFLDSTIPYDNPHEISFASISNSDSKMSVPIPEFSSMSDPSVDIINTVLGNLDHMGNLVNLDVDMTAITTVLKPHQREALDFIADRESPHMSERFSLFKQCVDSRNRKYTHSYEHSVAGCRKPQKPPEDFGGIIADEMGLGKTLTMISAIATTLDRARRFSDEDFCRGKEVGAIKRTRATLVICPATRHVAPRLLKCTKYHGTSKATKTEILDSDIVLTTYATLIADSSRNSILHDIHWFRIIIDEAHSIRHQQTKQFRAVVALSAKYRWCLTGTPIQNVLNDLGALVRFLRVPQLDGLSDFYRHVAGPVEKRNAAGFQRLRELLQCICLRRTKDLLKLAEPDSRIELVQLTEEERNEYCRIGEGHRQAIDRAIERRNLTDASSGLFRAISRLRAFCNSGLCVKPEEADTTKDESLSLLEQDDQAVCSYCSCDVSSIGDQESASSGVILPCSHLLCQECVCRTEEIHKTRIRCVVCGSICSSLRDEQQQLPISDGASSKLRSYSSKLEALLHNVMHHRAEKCIVFSSWKKSIKLAASYLTAHNIPVCVVDGSMTLPERRSQILRFQQDPTIPALLMTLGTGAVGLNLTVANRVHILEPQWNPSVEKQAIGRVIRLGQEKKVIIVRYIVEHTVEQVCV</sequence>
<dbReference type="InterPro" id="IPR017907">
    <property type="entry name" value="Znf_RING_CS"/>
</dbReference>
<evidence type="ECO:0000256" key="7">
    <source>
        <dbReference type="PROSITE-ProRule" id="PRU00175"/>
    </source>
</evidence>
<dbReference type="SMART" id="SM00490">
    <property type="entry name" value="HELICc"/>
    <property type="match status" value="1"/>
</dbReference>
<keyword evidence="12" id="KW-1185">Reference proteome</keyword>
<dbReference type="GO" id="GO:0005634">
    <property type="term" value="C:nucleus"/>
    <property type="evidence" value="ECO:0007669"/>
    <property type="project" value="TreeGrafter"/>
</dbReference>
<dbReference type="InterPro" id="IPR049730">
    <property type="entry name" value="SNF2/RAD54-like_C"/>
</dbReference>
<dbReference type="Gene3D" id="3.40.50.300">
    <property type="entry name" value="P-loop containing nucleotide triphosphate hydrolases"/>
    <property type="match status" value="1"/>
</dbReference>
<name>A0A6A6Z2I4_9PEZI</name>
<evidence type="ECO:0000259" key="8">
    <source>
        <dbReference type="PROSITE" id="PS50089"/>
    </source>
</evidence>
<evidence type="ECO:0000313" key="13">
    <source>
        <dbReference type="RefSeq" id="XP_033582285.1"/>
    </source>
</evidence>
<evidence type="ECO:0000259" key="10">
    <source>
        <dbReference type="PROSITE" id="PS51194"/>
    </source>
</evidence>
<evidence type="ECO:0000313" key="11">
    <source>
        <dbReference type="EMBL" id="KAF2815321.1"/>
    </source>
</evidence>
<dbReference type="PROSITE" id="PS51192">
    <property type="entry name" value="HELICASE_ATP_BIND_1"/>
    <property type="match status" value="1"/>
</dbReference>
<feature type="domain" description="Helicase ATP-binding" evidence="9">
    <location>
        <begin position="210"/>
        <end position="381"/>
    </location>
</feature>
<dbReference type="OrthoDB" id="448448at2759"/>
<keyword evidence="4" id="KW-0378">Hydrolase</keyword>
<dbReference type="GO" id="GO:0005524">
    <property type="term" value="F:ATP binding"/>
    <property type="evidence" value="ECO:0007669"/>
    <property type="project" value="UniProtKB-KW"/>
</dbReference>
<feature type="domain" description="RING-type" evidence="8">
    <location>
        <begin position="514"/>
        <end position="563"/>
    </location>
</feature>
<dbReference type="AlphaFoldDB" id="A0A6A6Z2I4"/>
<keyword evidence="2" id="KW-0547">Nucleotide-binding</keyword>
<dbReference type="InterPro" id="IPR050628">
    <property type="entry name" value="SNF2_RAD54_helicase_TF"/>
</dbReference>
<dbReference type="PROSITE" id="PS50089">
    <property type="entry name" value="ZF_RING_2"/>
    <property type="match status" value="1"/>
</dbReference>
<dbReference type="EMBL" id="MU003694">
    <property type="protein sequence ID" value="KAF2815321.1"/>
    <property type="molecule type" value="Genomic_DNA"/>
</dbReference>
<gene>
    <name evidence="11 13" type="ORF">BDZ99DRAFT_378623</name>
</gene>
<dbReference type="GO" id="GO:0008270">
    <property type="term" value="F:zinc ion binding"/>
    <property type="evidence" value="ECO:0007669"/>
    <property type="project" value="UniProtKB-KW"/>
</dbReference>
<dbReference type="Pfam" id="PF00271">
    <property type="entry name" value="Helicase_C"/>
    <property type="match status" value="1"/>
</dbReference>
<dbReference type="InterPro" id="IPR001650">
    <property type="entry name" value="Helicase_C-like"/>
</dbReference>
<evidence type="ECO:0000256" key="3">
    <source>
        <dbReference type="ARBA" id="ARBA00022771"/>
    </source>
</evidence>
<proteinExistence type="predicted"/>
<evidence type="ECO:0000313" key="12">
    <source>
        <dbReference type="Proteomes" id="UP000504636"/>
    </source>
</evidence>
<reference evidence="11 13" key="1">
    <citation type="journal article" date="2020" name="Stud. Mycol.">
        <title>101 Dothideomycetes genomes: a test case for predicting lifestyles and emergence of pathogens.</title>
        <authorList>
            <person name="Haridas S."/>
            <person name="Albert R."/>
            <person name="Binder M."/>
            <person name="Bloem J."/>
            <person name="Labutti K."/>
            <person name="Salamov A."/>
            <person name="Andreopoulos B."/>
            <person name="Baker S."/>
            <person name="Barry K."/>
            <person name="Bills G."/>
            <person name="Bluhm B."/>
            <person name="Cannon C."/>
            <person name="Castanera R."/>
            <person name="Culley D."/>
            <person name="Daum C."/>
            <person name="Ezra D."/>
            <person name="Gonzalez J."/>
            <person name="Henrissat B."/>
            <person name="Kuo A."/>
            <person name="Liang C."/>
            <person name="Lipzen A."/>
            <person name="Lutzoni F."/>
            <person name="Magnuson J."/>
            <person name="Mondo S."/>
            <person name="Nolan M."/>
            <person name="Ohm R."/>
            <person name="Pangilinan J."/>
            <person name="Park H.-J."/>
            <person name="Ramirez L."/>
            <person name="Alfaro M."/>
            <person name="Sun H."/>
            <person name="Tritt A."/>
            <person name="Yoshinaga Y."/>
            <person name="Zwiers L.-H."/>
            <person name="Turgeon B."/>
            <person name="Goodwin S."/>
            <person name="Spatafora J."/>
            <person name="Crous P."/>
            <person name="Grigoriev I."/>
        </authorList>
    </citation>
    <scope>NUCLEOTIDE SEQUENCE</scope>
    <source>
        <strain evidence="11 13">CBS 304.34</strain>
    </source>
</reference>
<dbReference type="InterPro" id="IPR038718">
    <property type="entry name" value="SNF2-like_sf"/>
</dbReference>
<protein>
    <recommendedName>
        <fullName evidence="14">P-loop containing nucleoside triphosphate hydrolase protein</fullName>
    </recommendedName>
</protein>
<dbReference type="Gene3D" id="3.40.50.10810">
    <property type="entry name" value="Tandem AAA-ATPase domain"/>
    <property type="match status" value="1"/>
</dbReference>
<keyword evidence="6" id="KW-0067">ATP-binding</keyword>
<dbReference type="InterPro" id="IPR000330">
    <property type="entry name" value="SNF2_N"/>
</dbReference>
<evidence type="ECO:0000256" key="6">
    <source>
        <dbReference type="ARBA" id="ARBA00022840"/>
    </source>
</evidence>
<dbReference type="PROSITE" id="PS51194">
    <property type="entry name" value="HELICASE_CTER"/>
    <property type="match status" value="1"/>
</dbReference>
<keyword evidence="3 7" id="KW-0863">Zinc-finger</keyword>
<dbReference type="SUPFAM" id="SSF52540">
    <property type="entry name" value="P-loop containing nucleoside triphosphate hydrolases"/>
    <property type="match status" value="2"/>
</dbReference>
<dbReference type="InterPro" id="IPR001841">
    <property type="entry name" value="Znf_RING"/>
</dbReference>
<dbReference type="GO" id="GO:0006281">
    <property type="term" value="P:DNA repair"/>
    <property type="evidence" value="ECO:0007669"/>
    <property type="project" value="TreeGrafter"/>
</dbReference>
<evidence type="ECO:0008006" key="14">
    <source>
        <dbReference type="Google" id="ProtNLM"/>
    </source>
</evidence>
<dbReference type="InterPro" id="IPR027417">
    <property type="entry name" value="P-loop_NTPase"/>
</dbReference>
<reference evidence="13" key="2">
    <citation type="submission" date="2020-04" db="EMBL/GenBank/DDBJ databases">
        <authorList>
            <consortium name="NCBI Genome Project"/>
        </authorList>
    </citation>
    <scope>NUCLEOTIDE SEQUENCE</scope>
    <source>
        <strain evidence="13">CBS 304.34</strain>
    </source>
</reference>
<dbReference type="SMART" id="SM00487">
    <property type="entry name" value="DEXDc"/>
    <property type="match status" value="1"/>
</dbReference>
<evidence type="ECO:0000256" key="1">
    <source>
        <dbReference type="ARBA" id="ARBA00022723"/>
    </source>
</evidence>
<keyword evidence="1" id="KW-0479">Metal-binding</keyword>
<reference evidence="13" key="3">
    <citation type="submission" date="2025-04" db="UniProtKB">
        <authorList>
            <consortium name="RefSeq"/>
        </authorList>
    </citation>
    <scope>IDENTIFICATION</scope>
    <source>
        <strain evidence="13">CBS 304.34</strain>
    </source>
</reference>
<dbReference type="RefSeq" id="XP_033582285.1">
    <property type="nucleotide sequence ID" value="XM_033715117.1"/>
</dbReference>
<dbReference type="GO" id="GO:0016787">
    <property type="term" value="F:hydrolase activity"/>
    <property type="evidence" value="ECO:0007669"/>
    <property type="project" value="UniProtKB-KW"/>
</dbReference>
<organism evidence="11">
    <name type="scientific">Mytilinidion resinicola</name>
    <dbReference type="NCBI Taxonomy" id="574789"/>
    <lineage>
        <taxon>Eukaryota</taxon>
        <taxon>Fungi</taxon>
        <taxon>Dikarya</taxon>
        <taxon>Ascomycota</taxon>
        <taxon>Pezizomycotina</taxon>
        <taxon>Dothideomycetes</taxon>
        <taxon>Pleosporomycetidae</taxon>
        <taxon>Mytilinidiales</taxon>
        <taxon>Mytilinidiaceae</taxon>
        <taxon>Mytilinidion</taxon>
    </lineage>
</organism>
<evidence type="ECO:0000259" key="9">
    <source>
        <dbReference type="PROSITE" id="PS51192"/>
    </source>
</evidence>
<keyword evidence="5" id="KW-0862">Zinc</keyword>
<evidence type="ECO:0000256" key="5">
    <source>
        <dbReference type="ARBA" id="ARBA00022833"/>
    </source>
</evidence>